<sequence>MKSTGVVCALLASAVAVAAAPAVEAAEATKPTIYLIRHAEKDSHGLINERGKQREKCLVNLFGKDSDYDINYMIAPKYHDGKPVTERPYNSTLPLAESLGLKIHDKCEYDDMKCAAKQALAYKGPGNVLVAWEHVRLRKVSEYIGADDVPKYPDDRFDLIYTQKSPYTEVVVTSEECPGLDD</sequence>
<dbReference type="AlphaFoldDB" id="A0A0A1TMQ7"/>
<protein>
    <recommendedName>
        <fullName evidence="4">Phosphoglycerate mutase family protein</fullName>
    </recommendedName>
</protein>
<dbReference type="HOGENOM" id="CLU_085795_3_1_1"/>
<dbReference type="STRING" id="1531966.A0A0A1TMQ7"/>
<accession>A0A0A1TMQ7</accession>
<keyword evidence="3" id="KW-1185">Reference proteome</keyword>
<feature type="chain" id="PRO_5001990372" description="Phosphoglycerate mutase family protein" evidence="1">
    <location>
        <begin position="26"/>
        <end position="182"/>
    </location>
</feature>
<name>A0A0A1TMQ7_9HYPO</name>
<keyword evidence="1" id="KW-0732">Signal</keyword>
<evidence type="ECO:0000313" key="2">
    <source>
        <dbReference type="EMBL" id="CEJ92373.1"/>
    </source>
</evidence>
<dbReference type="EMBL" id="CDHN01000004">
    <property type="protein sequence ID" value="CEJ92373.1"/>
    <property type="molecule type" value="Genomic_DNA"/>
</dbReference>
<evidence type="ECO:0000256" key="1">
    <source>
        <dbReference type="SAM" id="SignalP"/>
    </source>
</evidence>
<gene>
    <name evidence="2" type="ORF">VHEMI08027</name>
</gene>
<organism evidence="2 3">
    <name type="scientific">[Torrubiella] hemipterigena</name>
    <dbReference type="NCBI Taxonomy" id="1531966"/>
    <lineage>
        <taxon>Eukaryota</taxon>
        <taxon>Fungi</taxon>
        <taxon>Dikarya</taxon>
        <taxon>Ascomycota</taxon>
        <taxon>Pezizomycotina</taxon>
        <taxon>Sordariomycetes</taxon>
        <taxon>Hypocreomycetidae</taxon>
        <taxon>Hypocreales</taxon>
        <taxon>Clavicipitaceae</taxon>
        <taxon>Clavicipitaceae incertae sedis</taxon>
        <taxon>'Torrubiella' clade</taxon>
    </lineage>
</organism>
<dbReference type="Proteomes" id="UP000039046">
    <property type="component" value="Unassembled WGS sequence"/>
</dbReference>
<evidence type="ECO:0008006" key="4">
    <source>
        <dbReference type="Google" id="ProtNLM"/>
    </source>
</evidence>
<evidence type="ECO:0000313" key="3">
    <source>
        <dbReference type="Proteomes" id="UP000039046"/>
    </source>
</evidence>
<feature type="signal peptide" evidence="1">
    <location>
        <begin position="1"/>
        <end position="25"/>
    </location>
</feature>
<proteinExistence type="predicted"/>
<reference evidence="2 3" key="1">
    <citation type="journal article" date="2015" name="Genome Announc.">
        <title>Draft Genome Sequence and Gene Annotation of the Entomopathogenic Fungus Verticillium hemipterigenum.</title>
        <authorList>
            <person name="Horn F."/>
            <person name="Habel A."/>
            <person name="Scharf D.H."/>
            <person name="Dworschak J."/>
            <person name="Brakhage A.A."/>
            <person name="Guthke R."/>
            <person name="Hertweck C."/>
            <person name="Linde J."/>
        </authorList>
    </citation>
    <scope>NUCLEOTIDE SEQUENCE [LARGE SCALE GENOMIC DNA]</scope>
</reference>